<dbReference type="Proteomes" id="UP000319897">
    <property type="component" value="Unassembled WGS sequence"/>
</dbReference>
<sequence>MAQINVSYDDRLVAGIDRVAAARRQSRADLLRAAAQEVVEAHDAGRLAFQADDGPRIDTSLSTLVIQVRELIMELDRSQRANQRHDKRRLEEFVASEQAIQAAREHLTARINEMNRQSYQPFVEKVREVRAEVEAANDRLIEAQKPVLDQVSEQLEAVRVAATAPRVQHNLILGDDRVLSLRFLSVCAAMVGVVSTLVFLLLAGQVQPLAVPVANRLIADDEHVCRMINRRFGVDDCTMPKERRQSALRAIKAADR</sequence>
<keyword evidence="2" id="KW-0472">Membrane</keyword>
<feature type="coiled-coil region" evidence="1">
    <location>
        <begin position="68"/>
        <end position="143"/>
    </location>
</feature>
<evidence type="ECO:0000313" key="3">
    <source>
        <dbReference type="EMBL" id="TPE58563.1"/>
    </source>
</evidence>
<evidence type="ECO:0000256" key="2">
    <source>
        <dbReference type="SAM" id="Phobius"/>
    </source>
</evidence>
<dbReference type="GO" id="GO:0006355">
    <property type="term" value="P:regulation of DNA-templated transcription"/>
    <property type="evidence" value="ECO:0007669"/>
    <property type="project" value="InterPro"/>
</dbReference>
<reference evidence="3 4" key="1">
    <citation type="submission" date="2019-06" db="EMBL/GenBank/DDBJ databases">
        <authorList>
            <person name="Lee I."/>
            <person name="Jang G.I."/>
            <person name="Hwang C.Y."/>
        </authorList>
    </citation>
    <scope>NUCLEOTIDE SEQUENCE [LARGE SCALE GENOMIC DNA]</scope>
    <source>
        <strain evidence="3 4">PAMC 28131</strain>
    </source>
</reference>
<keyword evidence="1" id="KW-0175">Coiled coil</keyword>
<keyword evidence="2" id="KW-0812">Transmembrane</keyword>
<dbReference type="EMBL" id="VFSU01000034">
    <property type="protein sequence ID" value="TPE58563.1"/>
    <property type="molecule type" value="Genomic_DNA"/>
</dbReference>
<dbReference type="OrthoDB" id="7592978at2"/>
<dbReference type="AlphaFoldDB" id="A0A501XDX5"/>
<organism evidence="3 4">
    <name type="scientific">Sandaracinobacter neustonicus</name>
    <dbReference type="NCBI Taxonomy" id="1715348"/>
    <lineage>
        <taxon>Bacteria</taxon>
        <taxon>Pseudomonadati</taxon>
        <taxon>Pseudomonadota</taxon>
        <taxon>Alphaproteobacteria</taxon>
        <taxon>Sphingomonadales</taxon>
        <taxon>Sphingosinicellaceae</taxon>
        <taxon>Sandaracinobacter</taxon>
    </lineage>
</organism>
<keyword evidence="4" id="KW-1185">Reference proteome</keyword>
<keyword evidence="2" id="KW-1133">Transmembrane helix</keyword>
<gene>
    <name evidence="3" type="ORF">FJQ54_16000</name>
</gene>
<evidence type="ECO:0000313" key="4">
    <source>
        <dbReference type="Proteomes" id="UP000319897"/>
    </source>
</evidence>
<dbReference type="RefSeq" id="WP_140929415.1">
    <property type="nucleotide sequence ID" value="NZ_VFSU01000034.1"/>
</dbReference>
<feature type="transmembrane region" description="Helical" evidence="2">
    <location>
        <begin position="183"/>
        <end position="203"/>
    </location>
</feature>
<name>A0A501XDX5_9SPHN</name>
<accession>A0A501XDX5</accession>
<proteinExistence type="predicted"/>
<protein>
    <submittedName>
        <fullName evidence="3">Ribbon-helix-helix protein, CopG family</fullName>
    </submittedName>
</protein>
<evidence type="ECO:0000256" key="1">
    <source>
        <dbReference type="SAM" id="Coils"/>
    </source>
</evidence>
<comment type="caution">
    <text evidence="3">The sequence shown here is derived from an EMBL/GenBank/DDBJ whole genome shotgun (WGS) entry which is preliminary data.</text>
</comment>